<dbReference type="InterPro" id="IPR045249">
    <property type="entry name" value="HARBI1-like"/>
</dbReference>
<proteinExistence type="inferred from homology"/>
<name>A0AA47NYB3_MERPO</name>
<evidence type="ECO:0000313" key="10">
    <source>
        <dbReference type="Proteomes" id="UP001174136"/>
    </source>
</evidence>
<evidence type="ECO:0000259" key="8">
    <source>
        <dbReference type="Pfam" id="PF13359"/>
    </source>
</evidence>
<evidence type="ECO:0000313" key="9">
    <source>
        <dbReference type="EMBL" id="KAK0141303.1"/>
    </source>
</evidence>
<evidence type="ECO:0000256" key="4">
    <source>
        <dbReference type="ARBA" id="ARBA00022722"/>
    </source>
</evidence>
<evidence type="ECO:0000256" key="7">
    <source>
        <dbReference type="ARBA" id="ARBA00023242"/>
    </source>
</evidence>
<keyword evidence="4" id="KW-0540">Nuclease</keyword>
<protein>
    <submittedName>
        <fullName evidence="9">Nuclease HARBI1</fullName>
    </submittedName>
</protein>
<dbReference type="Proteomes" id="UP001174136">
    <property type="component" value="Unassembled WGS sequence"/>
</dbReference>
<dbReference type="GO" id="GO:0046872">
    <property type="term" value="F:metal ion binding"/>
    <property type="evidence" value="ECO:0007669"/>
    <property type="project" value="UniProtKB-KW"/>
</dbReference>
<comment type="caution">
    <text evidence="9">The sequence shown here is derived from an EMBL/GenBank/DDBJ whole genome shotgun (WGS) entry which is preliminary data.</text>
</comment>
<dbReference type="Pfam" id="PF13359">
    <property type="entry name" value="DDE_Tnp_4"/>
    <property type="match status" value="1"/>
</dbReference>
<dbReference type="GO" id="GO:0016787">
    <property type="term" value="F:hydrolase activity"/>
    <property type="evidence" value="ECO:0007669"/>
    <property type="project" value="UniProtKB-KW"/>
</dbReference>
<keyword evidence="5" id="KW-0479">Metal-binding</keyword>
<comment type="cofactor">
    <cofactor evidence="1">
        <name>a divalent metal cation</name>
        <dbReference type="ChEBI" id="CHEBI:60240"/>
    </cofactor>
</comment>
<evidence type="ECO:0000256" key="2">
    <source>
        <dbReference type="ARBA" id="ARBA00004123"/>
    </source>
</evidence>
<reference evidence="9" key="1">
    <citation type="journal article" date="2023" name="Front. Mar. Sci.">
        <title>A new Merluccius polli reference genome to investigate the effects of global change in West African waters.</title>
        <authorList>
            <person name="Mateo J.L."/>
            <person name="Blanco-Fernandez C."/>
            <person name="Garcia-Vazquez E."/>
            <person name="Machado-Schiaffino G."/>
        </authorList>
    </citation>
    <scope>NUCLEOTIDE SEQUENCE</scope>
    <source>
        <strain evidence="9">C29</strain>
        <tissue evidence="9">Fin</tissue>
    </source>
</reference>
<comment type="subcellular location">
    <subcellularLocation>
        <location evidence="2">Nucleus</location>
    </subcellularLocation>
</comment>
<evidence type="ECO:0000256" key="3">
    <source>
        <dbReference type="ARBA" id="ARBA00006958"/>
    </source>
</evidence>
<dbReference type="GO" id="GO:0004518">
    <property type="term" value="F:nuclease activity"/>
    <property type="evidence" value="ECO:0007669"/>
    <property type="project" value="UniProtKB-KW"/>
</dbReference>
<feature type="domain" description="DDE Tnp4" evidence="8">
    <location>
        <begin position="130"/>
        <end position="175"/>
    </location>
</feature>
<keyword evidence="10" id="KW-1185">Reference proteome</keyword>
<dbReference type="PANTHER" id="PTHR22930:SF250">
    <property type="entry name" value="NUCLEASE HARBI1-LIKE PROTEIN"/>
    <property type="match status" value="1"/>
</dbReference>
<organism evidence="9 10">
    <name type="scientific">Merluccius polli</name>
    <name type="common">Benguela hake</name>
    <name type="synonym">Merluccius cadenati</name>
    <dbReference type="NCBI Taxonomy" id="89951"/>
    <lineage>
        <taxon>Eukaryota</taxon>
        <taxon>Metazoa</taxon>
        <taxon>Chordata</taxon>
        <taxon>Craniata</taxon>
        <taxon>Vertebrata</taxon>
        <taxon>Euteleostomi</taxon>
        <taxon>Actinopterygii</taxon>
        <taxon>Neopterygii</taxon>
        <taxon>Teleostei</taxon>
        <taxon>Neoteleostei</taxon>
        <taxon>Acanthomorphata</taxon>
        <taxon>Zeiogadaria</taxon>
        <taxon>Gadariae</taxon>
        <taxon>Gadiformes</taxon>
        <taxon>Gadoidei</taxon>
        <taxon>Merlucciidae</taxon>
        <taxon>Merluccius</taxon>
    </lineage>
</organism>
<evidence type="ECO:0000256" key="6">
    <source>
        <dbReference type="ARBA" id="ARBA00022801"/>
    </source>
</evidence>
<evidence type="ECO:0000256" key="1">
    <source>
        <dbReference type="ARBA" id="ARBA00001968"/>
    </source>
</evidence>
<dbReference type="InterPro" id="IPR027806">
    <property type="entry name" value="HARBI1_dom"/>
</dbReference>
<dbReference type="AlphaFoldDB" id="A0AA47NYB3"/>
<dbReference type="EMBL" id="JAOPHQ010003977">
    <property type="protein sequence ID" value="KAK0141303.1"/>
    <property type="molecule type" value="Genomic_DNA"/>
</dbReference>
<evidence type="ECO:0000256" key="5">
    <source>
        <dbReference type="ARBA" id="ARBA00022723"/>
    </source>
</evidence>
<gene>
    <name evidence="9" type="primary">Harbi1_63</name>
    <name evidence="9" type="ORF">N1851_021701</name>
</gene>
<dbReference type="GO" id="GO:0005634">
    <property type="term" value="C:nucleus"/>
    <property type="evidence" value="ECO:0007669"/>
    <property type="project" value="UniProtKB-SubCell"/>
</dbReference>
<sequence>MAARRNVLETMEDCELIKRYRLNREGIKLVVELVRDAITSQTNRNNPISLEIKCLATLRYLATGKMQLCNADDLGISQLSVSRAINQTINFIRFPLDNQQLHRIKANFMAIAGMPGVVGAIDRTHIKIIRKKVHSINTQIVFDATFDILDVVAKWPGSTHDSHILMESGLRQDVALDTLSQSTTGSTVKV</sequence>
<dbReference type="PANTHER" id="PTHR22930">
    <property type="match status" value="1"/>
</dbReference>
<keyword evidence="6" id="KW-0378">Hydrolase</keyword>
<accession>A0AA47NYB3</accession>
<keyword evidence="7" id="KW-0539">Nucleus</keyword>
<comment type="similarity">
    <text evidence="3">Belongs to the HARBI1 family.</text>
</comment>